<sequence length="328" mass="36085">NMLYLTTLSLLFVVGVTANQLELSVIEHGKRCTQWVPLSSLWISMMPGLCSGAPYAERNAADSGSIRACCDADVVPTKPIPNQECGKQIITPTQTRIVGGSEARAHSWPWLISFQRNGGHSCGGTLIDTQHVLTAAHCIDTEEVNSGIYSVVTGLHDHDNWNYDRRSPQRHRIAKIFIHNQYDTNTQENDIAILRLDTPVTLSEHVNIACLQGPDPEVNSNVMIAGWGTTSFQGSVSQKLLQAPIKIMNGCHVYNFNNEKQLCGGTPQFHMDTCQGDSGGPLMYQANGQWHVSGVVSYGNGCAFKDFPGVYTRVSHYIPWINQIRSTA</sequence>
<dbReference type="PROSITE" id="PS00135">
    <property type="entry name" value="TRYPSIN_SER"/>
    <property type="match status" value="1"/>
</dbReference>
<feature type="domain" description="Peptidase S1" evidence="7">
    <location>
        <begin position="97"/>
        <end position="326"/>
    </location>
</feature>
<feature type="chain" id="PRO_5035687998" description="Peptidase S1 domain-containing protein" evidence="6">
    <location>
        <begin position="19"/>
        <end position="328"/>
    </location>
</feature>
<dbReference type="EMBL" id="CAJNOQ010022173">
    <property type="protein sequence ID" value="CAF1497407.1"/>
    <property type="molecule type" value="Genomic_DNA"/>
</dbReference>
<dbReference type="InterPro" id="IPR001314">
    <property type="entry name" value="Peptidase_S1A"/>
</dbReference>
<reference evidence="8" key="1">
    <citation type="submission" date="2021-02" db="EMBL/GenBank/DDBJ databases">
        <authorList>
            <person name="Nowell W R."/>
        </authorList>
    </citation>
    <scope>NUCLEOTIDE SEQUENCE</scope>
</reference>
<dbReference type="Proteomes" id="UP000663829">
    <property type="component" value="Unassembled WGS sequence"/>
</dbReference>
<dbReference type="InterPro" id="IPR009003">
    <property type="entry name" value="Peptidase_S1_PA"/>
</dbReference>
<dbReference type="EMBL" id="CAJOBC010087678">
    <property type="protein sequence ID" value="CAF4359573.1"/>
    <property type="molecule type" value="Genomic_DNA"/>
</dbReference>
<evidence type="ECO:0000256" key="6">
    <source>
        <dbReference type="SAM" id="SignalP"/>
    </source>
</evidence>
<dbReference type="PROSITE" id="PS00134">
    <property type="entry name" value="TRYPSIN_HIS"/>
    <property type="match status" value="1"/>
</dbReference>
<organism evidence="8 10">
    <name type="scientific">Didymodactylos carnosus</name>
    <dbReference type="NCBI Taxonomy" id="1234261"/>
    <lineage>
        <taxon>Eukaryota</taxon>
        <taxon>Metazoa</taxon>
        <taxon>Spiralia</taxon>
        <taxon>Gnathifera</taxon>
        <taxon>Rotifera</taxon>
        <taxon>Eurotatoria</taxon>
        <taxon>Bdelloidea</taxon>
        <taxon>Philodinida</taxon>
        <taxon>Philodinidae</taxon>
        <taxon>Didymodactylos</taxon>
    </lineage>
</organism>
<keyword evidence="10" id="KW-1185">Reference proteome</keyword>
<evidence type="ECO:0000256" key="5">
    <source>
        <dbReference type="RuleBase" id="RU363034"/>
    </source>
</evidence>
<dbReference type="PANTHER" id="PTHR24252:SF7">
    <property type="entry name" value="HYALIN"/>
    <property type="match status" value="1"/>
</dbReference>
<dbReference type="CDD" id="cd00190">
    <property type="entry name" value="Tryp_SPc"/>
    <property type="match status" value="1"/>
</dbReference>
<dbReference type="Pfam" id="PF00089">
    <property type="entry name" value="Trypsin"/>
    <property type="match status" value="1"/>
</dbReference>
<comment type="caution">
    <text evidence="8">The sequence shown here is derived from an EMBL/GenBank/DDBJ whole genome shotgun (WGS) entry which is preliminary data.</text>
</comment>
<evidence type="ECO:0000259" key="7">
    <source>
        <dbReference type="PROSITE" id="PS50240"/>
    </source>
</evidence>
<keyword evidence="6" id="KW-0732">Signal</keyword>
<evidence type="ECO:0000256" key="2">
    <source>
        <dbReference type="ARBA" id="ARBA00022801"/>
    </source>
</evidence>
<keyword evidence="2 5" id="KW-0378">Hydrolase</keyword>
<dbReference type="PROSITE" id="PS50240">
    <property type="entry name" value="TRYPSIN_DOM"/>
    <property type="match status" value="1"/>
</dbReference>
<dbReference type="InterPro" id="IPR001254">
    <property type="entry name" value="Trypsin_dom"/>
</dbReference>
<dbReference type="PANTHER" id="PTHR24252">
    <property type="entry name" value="ACROSIN-RELATED"/>
    <property type="match status" value="1"/>
</dbReference>
<dbReference type="GO" id="GO:0004252">
    <property type="term" value="F:serine-type endopeptidase activity"/>
    <property type="evidence" value="ECO:0007669"/>
    <property type="project" value="InterPro"/>
</dbReference>
<dbReference type="InterPro" id="IPR033116">
    <property type="entry name" value="TRYPSIN_SER"/>
</dbReference>
<dbReference type="OrthoDB" id="10059102at2759"/>
<dbReference type="Gene3D" id="2.40.10.10">
    <property type="entry name" value="Trypsin-like serine proteases"/>
    <property type="match status" value="1"/>
</dbReference>
<feature type="signal peptide" evidence="6">
    <location>
        <begin position="1"/>
        <end position="18"/>
    </location>
</feature>
<keyword evidence="4" id="KW-1015">Disulfide bond</keyword>
<dbReference type="GO" id="GO:0006508">
    <property type="term" value="P:proteolysis"/>
    <property type="evidence" value="ECO:0007669"/>
    <property type="project" value="UniProtKB-KW"/>
</dbReference>
<evidence type="ECO:0000313" key="9">
    <source>
        <dbReference type="EMBL" id="CAF4359573.1"/>
    </source>
</evidence>
<proteinExistence type="predicted"/>
<keyword evidence="3 5" id="KW-0720">Serine protease</keyword>
<evidence type="ECO:0000256" key="3">
    <source>
        <dbReference type="ARBA" id="ARBA00022825"/>
    </source>
</evidence>
<gene>
    <name evidence="8" type="ORF">GPM918_LOCUS36529</name>
    <name evidence="9" type="ORF">SRO942_LOCUS37267</name>
</gene>
<evidence type="ECO:0000313" key="10">
    <source>
        <dbReference type="Proteomes" id="UP000663829"/>
    </source>
</evidence>
<dbReference type="SUPFAM" id="SSF50494">
    <property type="entry name" value="Trypsin-like serine proteases"/>
    <property type="match status" value="1"/>
</dbReference>
<evidence type="ECO:0000256" key="4">
    <source>
        <dbReference type="ARBA" id="ARBA00023157"/>
    </source>
</evidence>
<keyword evidence="1 5" id="KW-0645">Protease</keyword>
<evidence type="ECO:0000313" key="8">
    <source>
        <dbReference type="EMBL" id="CAF1497407.1"/>
    </source>
</evidence>
<dbReference type="InterPro" id="IPR043504">
    <property type="entry name" value="Peptidase_S1_PA_chymotrypsin"/>
</dbReference>
<protein>
    <recommendedName>
        <fullName evidence="7">Peptidase S1 domain-containing protein</fullName>
    </recommendedName>
</protein>
<dbReference type="AlphaFoldDB" id="A0A815SWW5"/>
<dbReference type="SMART" id="SM00020">
    <property type="entry name" value="Tryp_SPc"/>
    <property type="match status" value="1"/>
</dbReference>
<dbReference type="Proteomes" id="UP000681722">
    <property type="component" value="Unassembled WGS sequence"/>
</dbReference>
<dbReference type="FunFam" id="2.40.10.10:FF:000003">
    <property type="entry name" value="Transmembrane serine protease 3"/>
    <property type="match status" value="1"/>
</dbReference>
<name>A0A815SWW5_9BILA</name>
<evidence type="ECO:0000256" key="1">
    <source>
        <dbReference type="ARBA" id="ARBA00022670"/>
    </source>
</evidence>
<dbReference type="PRINTS" id="PR00722">
    <property type="entry name" value="CHYMOTRYPSIN"/>
</dbReference>
<accession>A0A815SWW5</accession>
<feature type="non-terminal residue" evidence="8">
    <location>
        <position position="1"/>
    </location>
</feature>
<dbReference type="InterPro" id="IPR018114">
    <property type="entry name" value="TRYPSIN_HIS"/>
</dbReference>